<dbReference type="Pfam" id="PF03385">
    <property type="entry name" value="STELLO"/>
    <property type="match status" value="1"/>
</dbReference>
<comment type="caution">
    <text evidence="1">The sequence shown here is derived from an EMBL/GenBank/DDBJ whole genome shotgun (WGS) entry which is preliminary data.</text>
</comment>
<name>A0A4R7B1C7_9NEIS</name>
<protein>
    <submittedName>
        <fullName evidence="1">Uncharacterized protein DUF288</fullName>
    </submittedName>
</protein>
<gene>
    <name evidence="1" type="ORF">DFP86_110157</name>
</gene>
<evidence type="ECO:0000313" key="2">
    <source>
        <dbReference type="Proteomes" id="UP000295611"/>
    </source>
</evidence>
<dbReference type="AlphaFoldDB" id="A0A4R7B1C7"/>
<dbReference type="Proteomes" id="UP000295611">
    <property type="component" value="Unassembled WGS sequence"/>
</dbReference>
<sequence length="365" mass="41829">MRNTTLQLMLQHRCLTSLQNRETMLNTALIVTTINSPNRAIQDLSNGAKNHGWNFIVIGDKKSPSEFNCDGAHFYSLQSQLDTNFSYAKQCPVGHYARKNIGYLIAAQQGAELIVETDDDNLPTAEFWNSRTRIQNTPFLKNGGWTNTYRYFSDALIWPRGFPLDHVRDNAAEYQALEIGKRDCPIQQGLADENPDVDAIYRLLFPLPQNFAKGRSVALADGTWCPFNSQNTTWWSDAFPLLYLPAKCSFRMTDIWRSLVAQRIAWECGWDILFHDATVWQERNEHNLMRDFSDEISGYLGNKLIVENLSVLKLEKGKHAIGRNLRTCYEMLIEADFVGEEELELLQCWLDDLSAIQIANMGKFK</sequence>
<evidence type="ECO:0000313" key="1">
    <source>
        <dbReference type="EMBL" id="TDR76729.1"/>
    </source>
</evidence>
<reference evidence="1 2" key="1">
    <citation type="submission" date="2019-03" db="EMBL/GenBank/DDBJ databases">
        <title>Genomic Encyclopedia of Type Strains, Phase III (KMG-III): the genomes of soil and plant-associated and newly described type strains.</title>
        <authorList>
            <person name="Whitman W."/>
        </authorList>
    </citation>
    <scope>NUCLEOTIDE SEQUENCE [LARGE SCALE GENOMIC DNA]</scope>
    <source>
        <strain evidence="1 2">CECT 8976</strain>
    </source>
</reference>
<accession>A0A4R7B1C7</accession>
<keyword evidence="2" id="KW-1185">Reference proteome</keyword>
<proteinExistence type="predicted"/>
<dbReference type="EMBL" id="SNZP01000010">
    <property type="protein sequence ID" value="TDR76729.1"/>
    <property type="molecule type" value="Genomic_DNA"/>
</dbReference>
<dbReference type="PANTHER" id="PTHR31362">
    <property type="entry name" value="GLYCOSYLTRANSFERASE STELLO1-RELATED"/>
    <property type="match status" value="1"/>
</dbReference>
<organism evidence="1 2">
    <name type="scientific">Paludibacterium purpuratum</name>
    <dbReference type="NCBI Taxonomy" id="1144873"/>
    <lineage>
        <taxon>Bacteria</taxon>
        <taxon>Pseudomonadati</taxon>
        <taxon>Pseudomonadota</taxon>
        <taxon>Betaproteobacteria</taxon>
        <taxon>Neisseriales</taxon>
        <taxon>Chromobacteriaceae</taxon>
        <taxon>Paludibacterium</taxon>
    </lineage>
</organism>
<dbReference type="InterPro" id="IPR005049">
    <property type="entry name" value="STL-like"/>
</dbReference>
<dbReference type="PANTHER" id="PTHR31362:SF0">
    <property type="entry name" value="EXOSTOSIN DOMAIN-CONTAINING PROTEIN-RELATED"/>
    <property type="match status" value="1"/>
</dbReference>